<dbReference type="AlphaFoldDB" id="A0A850T6G0"/>
<dbReference type="Pfam" id="PF13401">
    <property type="entry name" value="AAA_22"/>
    <property type="match status" value="1"/>
</dbReference>
<dbReference type="RefSeq" id="WP_178365257.1">
    <property type="nucleotide sequence ID" value="NZ_JACADJ010000004.1"/>
</dbReference>
<sequence>MFLTHFNMSAHPFAENPPIDWLLTDNRFEQALARMKFFLEQGRLALITGQTGIGKSSLLRLVRQAMPQNRYTPVYLHLTSVTPGAFLRLIVAQLGEAPRFGKDRLFLQIVERIKKNDTETVMIIDEAHLISVQTLVDLRLLISAGVDADLPLKIVFSGQESLATLLKRASLADLVNRINIRYHIKPLSRDQTVAYINHRLKRADAADKLMTSDAKFLIHDYAGGVPRPINNIATACLINAASQNINCIDENTVNETMTEFKLP</sequence>
<proteinExistence type="predicted"/>
<dbReference type="GO" id="GO:0016887">
    <property type="term" value="F:ATP hydrolysis activity"/>
    <property type="evidence" value="ECO:0007669"/>
    <property type="project" value="InterPro"/>
</dbReference>
<organism evidence="2 3">
    <name type="scientific">Desulfobacter latus</name>
    <dbReference type="NCBI Taxonomy" id="2292"/>
    <lineage>
        <taxon>Bacteria</taxon>
        <taxon>Pseudomonadati</taxon>
        <taxon>Thermodesulfobacteriota</taxon>
        <taxon>Desulfobacteria</taxon>
        <taxon>Desulfobacterales</taxon>
        <taxon>Desulfobacteraceae</taxon>
        <taxon>Desulfobacter</taxon>
    </lineage>
</organism>
<name>A0A850T6G0_9BACT</name>
<dbReference type="EMBL" id="JACADJ010000004">
    <property type="protein sequence ID" value="NWH03807.1"/>
    <property type="molecule type" value="Genomic_DNA"/>
</dbReference>
<evidence type="ECO:0000313" key="3">
    <source>
        <dbReference type="Proteomes" id="UP000553343"/>
    </source>
</evidence>
<dbReference type="SMART" id="SM00382">
    <property type="entry name" value="AAA"/>
    <property type="match status" value="1"/>
</dbReference>
<evidence type="ECO:0000313" key="2">
    <source>
        <dbReference type="EMBL" id="NWH03807.1"/>
    </source>
</evidence>
<gene>
    <name evidence="2" type="ORF">HXW94_02170</name>
</gene>
<dbReference type="PANTHER" id="PTHR35894">
    <property type="entry name" value="GENERAL SECRETION PATHWAY PROTEIN A-RELATED"/>
    <property type="match status" value="1"/>
</dbReference>
<dbReference type="InterPro" id="IPR052026">
    <property type="entry name" value="ExeA_AAA_ATPase_DNA-bind"/>
</dbReference>
<dbReference type="InterPro" id="IPR003593">
    <property type="entry name" value="AAA+_ATPase"/>
</dbReference>
<dbReference type="Proteomes" id="UP000553343">
    <property type="component" value="Unassembled WGS sequence"/>
</dbReference>
<reference evidence="2 3" key="1">
    <citation type="submission" date="2020-06" db="EMBL/GenBank/DDBJ databases">
        <title>High-quality draft genome of sulfate reducer Desulfobacter latus type strain AcrS2 isolated from marine sediment.</title>
        <authorList>
            <person name="Hoppe M."/>
            <person name="Larsen C.K."/>
            <person name="Marshall I.P.G."/>
            <person name="Schramm A."/>
            <person name="Marietou A.G."/>
        </authorList>
    </citation>
    <scope>NUCLEOTIDE SEQUENCE [LARGE SCALE GENOMIC DNA]</scope>
    <source>
        <strain evidence="2 3">AcRS2</strain>
    </source>
</reference>
<dbReference type="PANTHER" id="PTHR35894:SF1">
    <property type="entry name" value="PHOSPHORIBULOKINASE _ URIDINE KINASE FAMILY"/>
    <property type="match status" value="1"/>
</dbReference>
<protein>
    <submittedName>
        <fullName evidence="2">AAA family ATPase</fullName>
    </submittedName>
</protein>
<dbReference type="SUPFAM" id="SSF52540">
    <property type="entry name" value="P-loop containing nucleoside triphosphate hydrolases"/>
    <property type="match status" value="1"/>
</dbReference>
<dbReference type="InterPro" id="IPR049945">
    <property type="entry name" value="AAA_22"/>
</dbReference>
<comment type="caution">
    <text evidence="2">The sequence shown here is derived from an EMBL/GenBank/DDBJ whole genome shotgun (WGS) entry which is preliminary data.</text>
</comment>
<evidence type="ECO:0000259" key="1">
    <source>
        <dbReference type="SMART" id="SM00382"/>
    </source>
</evidence>
<feature type="domain" description="AAA+ ATPase" evidence="1">
    <location>
        <begin position="41"/>
        <end position="181"/>
    </location>
</feature>
<accession>A0A850T6G0</accession>
<dbReference type="Gene3D" id="3.40.50.300">
    <property type="entry name" value="P-loop containing nucleotide triphosphate hydrolases"/>
    <property type="match status" value="1"/>
</dbReference>
<keyword evidence="3" id="KW-1185">Reference proteome</keyword>
<dbReference type="InterPro" id="IPR027417">
    <property type="entry name" value="P-loop_NTPase"/>
</dbReference>